<reference evidence="2" key="1">
    <citation type="submission" date="2021-03" db="EMBL/GenBank/DDBJ databases">
        <title>Draft genome sequence of rust myrtle Austropuccinia psidii MF-1, a brazilian biotype.</title>
        <authorList>
            <person name="Quecine M.C."/>
            <person name="Pachon D.M.R."/>
            <person name="Bonatelli M.L."/>
            <person name="Correr F.H."/>
            <person name="Franceschini L.M."/>
            <person name="Leite T.F."/>
            <person name="Margarido G.R.A."/>
            <person name="Almeida C.A."/>
            <person name="Ferrarezi J.A."/>
            <person name="Labate C.A."/>
        </authorList>
    </citation>
    <scope>NUCLEOTIDE SEQUENCE</scope>
    <source>
        <strain evidence="2">MF-1</strain>
    </source>
</reference>
<dbReference type="InterPro" id="IPR013103">
    <property type="entry name" value="RVT_2"/>
</dbReference>
<sequence length="75" mass="8404">AGSTPVWLYVHVDDIGIFSKDASLFKAEIGKEFDIKNIGEADLMLGIKIRQTENCISLDQQHFTEALLEQYGMEA</sequence>
<feature type="domain" description="Reverse transcriptase Ty1/copia-type" evidence="1">
    <location>
        <begin position="5"/>
        <end position="73"/>
    </location>
</feature>
<dbReference type="EMBL" id="AVOT02137613">
    <property type="protein sequence ID" value="MBW0590254.1"/>
    <property type="molecule type" value="Genomic_DNA"/>
</dbReference>
<feature type="non-terminal residue" evidence="2">
    <location>
        <position position="1"/>
    </location>
</feature>
<keyword evidence="3" id="KW-1185">Reference proteome</keyword>
<proteinExistence type="predicted"/>
<dbReference type="Pfam" id="PF07727">
    <property type="entry name" value="RVT_2"/>
    <property type="match status" value="1"/>
</dbReference>
<evidence type="ECO:0000313" key="3">
    <source>
        <dbReference type="Proteomes" id="UP000765509"/>
    </source>
</evidence>
<accession>A0A9Q3Q9L4</accession>
<feature type="non-terminal residue" evidence="2">
    <location>
        <position position="75"/>
    </location>
</feature>
<evidence type="ECO:0000313" key="2">
    <source>
        <dbReference type="EMBL" id="MBW0590254.1"/>
    </source>
</evidence>
<dbReference type="Proteomes" id="UP000765509">
    <property type="component" value="Unassembled WGS sequence"/>
</dbReference>
<organism evidence="2 3">
    <name type="scientific">Austropuccinia psidii MF-1</name>
    <dbReference type="NCBI Taxonomy" id="1389203"/>
    <lineage>
        <taxon>Eukaryota</taxon>
        <taxon>Fungi</taxon>
        <taxon>Dikarya</taxon>
        <taxon>Basidiomycota</taxon>
        <taxon>Pucciniomycotina</taxon>
        <taxon>Pucciniomycetes</taxon>
        <taxon>Pucciniales</taxon>
        <taxon>Sphaerophragmiaceae</taxon>
        <taxon>Austropuccinia</taxon>
    </lineage>
</organism>
<dbReference type="OrthoDB" id="7691805at2759"/>
<comment type="caution">
    <text evidence="2">The sequence shown here is derived from an EMBL/GenBank/DDBJ whole genome shotgun (WGS) entry which is preliminary data.</text>
</comment>
<dbReference type="AlphaFoldDB" id="A0A9Q3Q9L4"/>
<gene>
    <name evidence="2" type="ORF">O181_129969</name>
</gene>
<name>A0A9Q3Q9L4_9BASI</name>
<protein>
    <recommendedName>
        <fullName evidence="1">Reverse transcriptase Ty1/copia-type domain-containing protein</fullName>
    </recommendedName>
</protein>
<evidence type="ECO:0000259" key="1">
    <source>
        <dbReference type="Pfam" id="PF07727"/>
    </source>
</evidence>